<dbReference type="OrthoDB" id="9812769at2"/>
<dbReference type="GO" id="GO:0045259">
    <property type="term" value="C:proton-transporting ATP synthase complex"/>
    <property type="evidence" value="ECO:0007669"/>
    <property type="project" value="UniProtKB-KW"/>
</dbReference>
<dbReference type="Pfam" id="PF00231">
    <property type="entry name" value="ATP-synt"/>
    <property type="match status" value="1"/>
</dbReference>
<dbReference type="NCBIfam" id="TIGR01146">
    <property type="entry name" value="ATPsyn_F1gamma"/>
    <property type="match status" value="1"/>
</dbReference>
<keyword evidence="13" id="KW-1185">Reference proteome</keyword>
<organism evidence="12 13">
    <name type="scientific">Aequorivita lipolytica</name>
    <dbReference type="NCBI Taxonomy" id="153267"/>
    <lineage>
        <taxon>Bacteria</taxon>
        <taxon>Pseudomonadati</taxon>
        <taxon>Bacteroidota</taxon>
        <taxon>Flavobacteriia</taxon>
        <taxon>Flavobacteriales</taxon>
        <taxon>Flavobacteriaceae</taxon>
        <taxon>Aequorivita</taxon>
    </lineage>
</organism>
<keyword evidence="11" id="KW-1003">Cell membrane</keyword>
<comment type="caution">
    <text evidence="12">The sequence shown here is derived from an EMBL/GenBank/DDBJ whole genome shotgun (WGS) entry which is preliminary data.</text>
</comment>
<accession>A0A5C6YTA3</accession>
<dbReference type="GO" id="GO:0009579">
    <property type="term" value="C:thylakoid"/>
    <property type="evidence" value="ECO:0007669"/>
    <property type="project" value="UniProtKB-SubCell"/>
</dbReference>
<evidence type="ECO:0000256" key="7">
    <source>
        <dbReference type="ARBA" id="ARBA00023136"/>
    </source>
</evidence>
<dbReference type="Gene3D" id="3.40.1380.10">
    <property type="match status" value="1"/>
</dbReference>
<dbReference type="RefSeq" id="WP_111815349.1">
    <property type="nucleotide sequence ID" value="NZ_CBCRZQ010000003.1"/>
</dbReference>
<keyword evidence="6 11" id="KW-0406">Ion transport</keyword>
<evidence type="ECO:0000256" key="9">
    <source>
        <dbReference type="ARBA" id="ARBA00023310"/>
    </source>
</evidence>
<dbReference type="InterPro" id="IPR000131">
    <property type="entry name" value="ATP_synth_F1_gsu"/>
</dbReference>
<dbReference type="EMBL" id="VORU01000002">
    <property type="protein sequence ID" value="TXD70312.1"/>
    <property type="molecule type" value="Genomic_DNA"/>
</dbReference>
<comment type="subcellular location">
    <subcellularLocation>
        <location evidence="11">Cell membrane</location>
        <topology evidence="11">Peripheral membrane protein</topology>
    </subcellularLocation>
    <subcellularLocation>
        <location evidence="2">Membrane</location>
        <topology evidence="2">Peripheral membrane protein</topology>
    </subcellularLocation>
    <subcellularLocation>
        <location evidence="10">Thylakoid</location>
    </subcellularLocation>
</comment>
<reference evidence="12 13" key="1">
    <citation type="submission" date="2019-08" db="EMBL/GenBank/DDBJ databases">
        <title>Genome of Aequorivita lipolytica Y10-2 (type strain).</title>
        <authorList>
            <person name="Bowman J.P."/>
        </authorList>
    </citation>
    <scope>NUCLEOTIDE SEQUENCE [LARGE SCALE GENOMIC DNA]</scope>
    <source>
        <strain evidence="12 13">Y10-2</strain>
    </source>
</reference>
<dbReference type="GO" id="GO:0005524">
    <property type="term" value="F:ATP binding"/>
    <property type="evidence" value="ECO:0007669"/>
    <property type="project" value="UniProtKB-UniRule"/>
</dbReference>
<evidence type="ECO:0000256" key="1">
    <source>
        <dbReference type="ARBA" id="ARBA00003456"/>
    </source>
</evidence>
<evidence type="ECO:0000313" key="12">
    <source>
        <dbReference type="EMBL" id="TXD70312.1"/>
    </source>
</evidence>
<evidence type="ECO:0000256" key="6">
    <source>
        <dbReference type="ARBA" id="ARBA00023065"/>
    </source>
</evidence>
<evidence type="ECO:0000256" key="11">
    <source>
        <dbReference type="HAMAP-Rule" id="MF_00815"/>
    </source>
</evidence>
<comment type="function">
    <text evidence="1 11">Produces ATP from ADP in the presence of a proton gradient across the membrane. The gamma chain is believed to be important in regulating ATPase activity and the flow of protons through the CF(0) complex.</text>
</comment>
<dbReference type="AlphaFoldDB" id="A0A5C6YTA3"/>
<evidence type="ECO:0000256" key="8">
    <source>
        <dbReference type="ARBA" id="ARBA00023196"/>
    </source>
</evidence>
<dbReference type="Gene3D" id="1.10.287.80">
    <property type="entry name" value="ATP synthase, gamma subunit, helix hairpin domain"/>
    <property type="match status" value="1"/>
</dbReference>
<name>A0A5C6YTA3_9FLAO</name>
<dbReference type="HAMAP" id="MF_00815">
    <property type="entry name" value="ATP_synth_gamma_bact"/>
    <property type="match status" value="1"/>
</dbReference>
<keyword evidence="9 11" id="KW-0066">ATP synthesis</keyword>
<keyword evidence="5 11" id="KW-0375">Hydrogen ion transport</keyword>
<comment type="similarity">
    <text evidence="3 11">Belongs to the ATPase gamma chain family.</text>
</comment>
<dbReference type="PRINTS" id="PR00126">
    <property type="entry name" value="ATPASEGAMMA"/>
</dbReference>
<protein>
    <recommendedName>
        <fullName evidence="11">ATP synthase gamma chain</fullName>
    </recommendedName>
    <alternativeName>
        <fullName evidence="11">ATP synthase F1 sector gamma subunit</fullName>
    </alternativeName>
    <alternativeName>
        <fullName evidence="11">F-ATPase gamma subunit</fullName>
    </alternativeName>
</protein>
<dbReference type="FunFam" id="1.10.287.80:FF:000003">
    <property type="entry name" value="ATP synthase gamma chain, chloroplastic"/>
    <property type="match status" value="1"/>
</dbReference>
<comment type="subunit">
    <text evidence="11">F-type ATPases have 2 components, CF(1) - the catalytic core - and CF(0) - the membrane proton channel. CF(1) has five subunits: alpha(3), beta(3), gamma(1), delta(1), epsilon(1). CF(0) has three main subunits: a, b and c.</text>
</comment>
<dbReference type="SUPFAM" id="SSF52943">
    <property type="entry name" value="ATP synthase (F1-ATPase), gamma subunit"/>
    <property type="match status" value="1"/>
</dbReference>
<keyword evidence="7 11" id="KW-0472">Membrane</keyword>
<dbReference type="GO" id="GO:0046933">
    <property type="term" value="F:proton-transporting ATP synthase activity, rotational mechanism"/>
    <property type="evidence" value="ECO:0007669"/>
    <property type="project" value="UniProtKB-UniRule"/>
</dbReference>
<evidence type="ECO:0000313" key="13">
    <source>
        <dbReference type="Proteomes" id="UP000321945"/>
    </source>
</evidence>
<dbReference type="InterPro" id="IPR035968">
    <property type="entry name" value="ATP_synth_F1_ATPase_gsu"/>
</dbReference>
<dbReference type="FunFam" id="1.10.287.80:FF:000019">
    <property type="entry name" value="ATP synthase gamma chain"/>
    <property type="match status" value="1"/>
</dbReference>
<dbReference type="PROSITE" id="PS00153">
    <property type="entry name" value="ATPASE_GAMMA"/>
    <property type="match status" value="1"/>
</dbReference>
<dbReference type="GO" id="GO:0005886">
    <property type="term" value="C:plasma membrane"/>
    <property type="evidence" value="ECO:0007669"/>
    <property type="project" value="UniProtKB-SubCell"/>
</dbReference>
<evidence type="ECO:0000256" key="3">
    <source>
        <dbReference type="ARBA" id="ARBA00007681"/>
    </source>
</evidence>
<keyword evidence="4 11" id="KW-0813">Transport</keyword>
<gene>
    <name evidence="11 12" type="primary">atpG</name>
    <name evidence="12" type="ORF">ESV24_03875</name>
</gene>
<dbReference type="CDD" id="cd12151">
    <property type="entry name" value="F1-ATPase_gamma"/>
    <property type="match status" value="1"/>
</dbReference>
<evidence type="ECO:0000256" key="5">
    <source>
        <dbReference type="ARBA" id="ARBA00022781"/>
    </source>
</evidence>
<dbReference type="GO" id="GO:0042777">
    <property type="term" value="P:proton motive force-driven plasma membrane ATP synthesis"/>
    <property type="evidence" value="ECO:0007669"/>
    <property type="project" value="UniProtKB-UniRule"/>
</dbReference>
<proteinExistence type="inferred from homology"/>
<evidence type="ECO:0000256" key="4">
    <source>
        <dbReference type="ARBA" id="ARBA00022448"/>
    </source>
</evidence>
<dbReference type="PANTHER" id="PTHR11693:SF22">
    <property type="entry name" value="ATP SYNTHASE SUBUNIT GAMMA, MITOCHONDRIAL"/>
    <property type="match status" value="1"/>
</dbReference>
<keyword evidence="8 11" id="KW-0139">CF(1)</keyword>
<evidence type="ECO:0000256" key="10">
    <source>
        <dbReference type="ARBA" id="ARBA00060385"/>
    </source>
</evidence>
<dbReference type="PANTHER" id="PTHR11693">
    <property type="entry name" value="ATP SYNTHASE GAMMA CHAIN"/>
    <property type="match status" value="1"/>
</dbReference>
<dbReference type="Proteomes" id="UP000321945">
    <property type="component" value="Unassembled WGS sequence"/>
</dbReference>
<sequence length="291" mass="32093">MANLKEIRNRISSVSSTMQITSAMKMVSAAKLKKAQDAITAMRPYSEKLTELLQNLSATLDEDAGSKYSEQREANKILVVAITSNRGLAGAFNSNIIKQARNLAANTYAGKQVDFMTLGKKGNDILKKSGTILENNNAIFDDLSFENTSEIAEKLMLLFSEGKYDKIIVVYNNFKNAATQVVMTEQFLPILPPKLIDGQEAKTTETFYIFEPSKEEIIEALIPKSLKTQLFKALRDSVASEHGARMTAMHKATDNATELRDDLKLKYNKARQASITNEILEIVGGAEALAG</sequence>
<dbReference type="InterPro" id="IPR023632">
    <property type="entry name" value="ATP_synth_F1_gsu_CS"/>
</dbReference>
<evidence type="ECO:0000256" key="2">
    <source>
        <dbReference type="ARBA" id="ARBA00004170"/>
    </source>
</evidence>